<dbReference type="CDD" id="cd00180">
    <property type="entry name" value="PKc"/>
    <property type="match status" value="1"/>
</dbReference>
<dbReference type="SMART" id="SM00220">
    <property type="entry name" value="S_TKc"/>
    <property type="match status" value="1"/>
</dbReference>
<dbReference type="PANTHER" id="PTHR33112:SF10">
    <property type="entry name" value="TOL"/>
    <property type="match status" value="1"/>
</dbReference>
<sequence length="1126" mass="130067">MAKKDLVKKIKHGIREIENQTDKKKYKWIPFDDIEKLLRDEANVREVLERELGMTPPIHDDMERFVLEKANRLFAVLVRYDQLEWLKLFYDKDFADDQFPIERKLPVYVFSPLHIFPFIKEIDTGVESNFSVVRHYVIHRRHIELEDDQIVCATDVHGNPHVAVKKLSLTWSKTAGKSKEIALNESNVLHRFKQNRHRHLIRVIACYSQGSDYFFMFPWAPGGNLRNFWNKYDILAEESLNFSSKDWEMYIEWFLRQLKGLAEAIKILHYSKEKPGESCRHGDLKPENILCFGNRLPTRGEIPTDITLVITDAGLAKVHEKETQARLDPTTTQGGTQRYASPEVVRDQNHARSRLYDIWSLGVLYLEFLIWILYGKESLKRFHDDTGGDYCFDTHPETRVKPIVTQWIQAIKDDPRCSSSGPTALGRLIDLIENRLLVVDYSHIQGQPDAEVGSQGARSSNNEVPQMLVTRPTWSPLPDDKPIRADAEATLKELEKIYHAAKEQKSLPWINWDGMAEAAKQGPKIVSNLEPRPRRPSVSKYDVTPRLDNNWEFELDDNMAQQIVPQSAERHIRYDVSKLCDRCQTMKIWSKDFEFYDTMSSLEDRHWSPILSLCTTSESETLRSNEVQLGFPSLAEPGSETQMRIISSWIGSCDKAQHIPDSGNFIPSRLLYVGNMESSRVRLLCNLGDQMKPVKYVALSHRWGDPEQKQPKYVTAAVTTFDNLSMITSPEGLDQSELPKTFQDAISVTRKLNLNYLWIDSLCILQRTGKDRDAESCADWEKESKLMEQIFHSAYITIAASSAEHRFDGFLKPRASRQFVTMAADDGSLFHICEVIDNFDAHVEQGELNKRAWVLQERALSRRTIYFTDTQAYWECGQGIRCETFTKMKNRKASFLGDSNFPHSAEAYKEGRKLQHYQDLYEKFSTLGLTYPSDRPRAISGLETRLMKAMDSAGGYGVFESHFHRGLLWHRELSTPRLERIKLKSDDKVPSWSWTAFSGEIRYMNVPLGRFEKNDKIMSPFQIDKPTISNASESEARSSEIKAPLRTLTENHQGWLILDDPERKREKPLHCIVVGKNHQQQHGKQAHYVLLVQENRELEAYERVGVAYLSAEGLEPGIDSRRVRIW</sequence>
<organism evidence="3 4">
    <name type="scientific">Bionectria ochroleuca</name>
    <name type="common">Gliocladium roseum</name>
    <dbReference type="NCBI Taxonomy" id="29856"/>
    <lineage>
        <taxon>Eukaryota</taxon>
        <taxon>Fungi</taxon>
        <taxon>Dikarya</taxon>
        <taxon>Ascomycota</taxon>
        <taxon>Pezizomycotina</taxon>
        <taxon>Sordariomycetes</taxon>
        <taxon>Hypocreomycetidae</taxon>
        <taxon>Hypocreales</taxon>
        <taxon>Bionectriaceae</taxon>
        <taxon>Clonostachys</taxon>
    </lineage>
</organism>
<dbReference type="Gene3D" id="1.10.510.10">
    <property type="entry name" value="Transferase(Phosphotransferase) domain 1"/>
    <property type="match status" value="1"/>
</dbReference>
<dbReference type="InterPro" id="IPR008271">
    <property type="entry name" value="Ser/Thr_kinase_AS"/>
</dbReference>
<dbReference type="GO" id="GO:0005524">
    <property type="term" value="F:ATP binding"/>
    <property type="evidence" value="ECO:0007669"/>
    <property type="project" value="InterPro"/>
</dbReference>
<dbReference type="InterPro" id="IPR011009">
    <property type="entry name" value="Kinase-like_dom_sf"/>
</dbReference>
<dbReference type="InterPro" id="IPR000719">
    <property type="entry name" value="Prot_kinase_dom"/>
</dbReference>
<proteinExistence type="predicted"/>
<dbReference type="AlphaFoldDB" id="A0A8H7N5F5"/>
<gene>
    <name evidence="3" type="ORF">IM811_016717</name>
</gene>
<dbReference type="InterPro" id="IPR010730">
    <property type="entry name" value="HET"/>
</dbReference>
<dbReference type="PANTHER" id="PTHR33112">
    <property type="entry name" value="DOMAIN PROTEIN, PUTATIVE-RELATED"/>
    <property type="match status" value="1"/>
</dbReference>
<accession>A0A8H7N5F5</accession>
<feature type="domain" description="Protein kinase" evidence="2">
    <location>
        <begin position="116"/>
        <end position="450"/>
    </location>
</feature>
<dbReference type="Pfam" id="PF06985">
    <property type="entry name" value="HET"/>
    <property type="match status" value="1"/>
</dbReference>
<protein>
    <recommendedName>
        <fullName evidence="2">Protein kinase domain-containing protein</fullName>
    </recommendedName>
</protein>
<dbReference type="EMBL" id="JADCTT010000008">
    <property type="protein sequence ID" value="KAF9748922.1"/>
    <property type="molecule type" value="Genomic_DNA"/>
</dbReference>
<dbReference type="Pfam" id="PF00069">
    <property type="entry name" value="Pkinase"/>
    <property type="match status" value="1"/>
</dbReference>
<feature type="compositionally biased region" description="Polar residues" evidence="1">
    <location>
        <begin position="329"/>
        <end position="339"/>
    </location>
</feature>
<evidence type="ECO:0000259" key="2">
    <source>
        <dbReference type="PROSITE" id="PS50011"/>
    </source>
</evidence>
<name>A0A8H7N5F5_BIOOC</name>
<evidence type="ECO:0000256" key="1">
    <source>
        <dbReference type="SAM" id="MobiDB-lite"/>
    </source>
</evidence>
<dbReference type="Proteomes" id="UP000616885">
    <property type="component" value="Unassembled WGS sequence"/>
</dbReference>
<dbReference type="PROSITE" id="PS00108">
    <property type="entry name" value="PROTEIN_KINASE_ST"/>
    <property type="match status" value="1"/>
</dbReference>
<dbReference type="SUPFAM" id="SSF56112">
    <property type="entry name" value="Protein kinase-like (PK-like)"/>
    <property type="match status" value="1"/>
</dbReference>
<evidence type="ECO:0000313" key="3">
    <source>
        <dbReference type="EMBL" id="KAF9748922.1"/>
    </source>
</evidence>
<reference evidence="3" key="1">
    <citation type="submission" date="2020-10" db="EMBL/GenBank/DDBJ databases">
        <title>High-Quality Genome Resource of Clonostachys rosea strain S41 by Oxford Nanopore Long-Read Sequencing.</title>
        <authorList>
            <person name="Wang H."/>
        </authorList>
    </citation>
    <scope>NUCLEOTIDE SEQUENCE</scope>
    <source>
        <strain evidence="3">S41</strain>
    </source>
</reference>
<evidence type="ECO:0000313" key="4">
    <source>
        <dbReference type="Proteomes" id="UP000616885"/>
    </source>
</evidence>
<dbReference type="PROSITE" id="PS50011">
    <property type="entry name" value="PROTEIN_KINASE_DOM"/>
    <property type="match status" value="1"/>
</dbReference>
<dbReference type="GO" id="GO:0004672">
    <property type="term" value="F:protein kinase activity"/>
    <property type="evidence" value="ECO:0007669"/>
    <property type="project" value="InterPro"/>
</dbReference>
<feature type="region of interest" description="Disordered" evidence="1">
    <location>
        <begin position="321"/>
        <end position="343"/>
    </location>
</feature>
<comment type="caution">
    <text evidence="3">The sequence shown here is derived from an EMBL/GenBank/DDBJ whole genome shotgun (WGS) entry which is preliminary data.</text>
</comment>